<reference evidence="9" key="2">
    <citation type="submission" date="2011-02" db="EMBL/GenBank/DDBJ databases">
        <title>The complete genome of Pedobacter saltans DSM 12145.</title>
        <authorList>
            <consortium name="US DOE Joint Genome Institute (JGI-PGF)"/>
            <person name="Lucas S."/>
            <person name="Copeland A."/>
            <person name="Lapidus A."/>
            <person name="Bruce D."/>
            <person name="Goodwin L."/>
            <person name="Pitluck S."/>
            <person name="Kyrpides N."/>
            <person name="Mavromatis K."/>
            <person name="Pagani I."/>
            <person name="Ivanova N."/>
            <person name="Ovchinnikova G."/>
            <person name="Lu M."/>
            <person name="Detter J.C."/>
            <person name="Han C."/>
            <person name="Land M."/>
            <person name="Hauser L."/>
            <person name="Markowitz V."/>
            <person name="Cheng J.-F."/>
            <person name="Hugenholtz P."/>
            <person name="Woyke T."/>
            <person name="Wu D."/>
            <person name="Tindall B."/>
            <person name="Pomrenke H.G."/>
            <person name="Brambilla E."/>
            <person name="Klenk H.-P."/>
            <person name="Eisen J.A."/>
        </authorList>
    </citation>
    <scope>NUCLEOTIDE SEQUENCE [LARGE SCALE GENOMIC DNA]</scope>
    <source>
        <strain evidence="9">ATCC 51119 / DSM 12145 / JCM 21818 / LMG 10337 / NBRC 100064 / NCIMB 13643</strain>
    </source>
</reference>
<evidence type="ECO:0000256" key="2">
    <source>
        <dbReference type="ARBA" id="ARBA00005893"/>
    </source>
</evidence>
<keyword evidence="4 7" id="KW-0479">Metal-binding</keyword>
<dbReference type="FunFam" id="3.40.50.1000:FF:000029">
    <property type="entry name" value="3-deoxy-D-manno-octulosonate 8-phosphate phosphatase KdsC"/>
    <property type="match status" value="1"/>
</dbReference>
<dbReference type="Gene3D" id="3.40.50.1000">
    <property type="entry name" value="HAD superfamily/HAD-like"/>
    <property type="match status" value="1"/>
</dbReference>
<gene>
    <name evidence="8" type="ordered locus">Pedsa_0854</name>
</gene>
<evidence type="ECO:0000256" key="4">
    <source>
        <dbReference type="ARBA" id="ARBA00022723"/>
    </source>
</evidence>
<dbReference type="GO" id="GO:0046872">
    <property type="term" value="F:metal ion binding"/>
    <property type="evidence" value="ECO:0007669"/>
    <property type="project" value="UniProtKB-KW"/>
</dbReference>
<feature type="binding site" evidence="7">
    <location>
        <position position="14"/>
    </location>
    <ligand>
        <name>Mg(2+)</name>
        <dbReference type="ChEBI" id="CHEBI:18420"/>
    </ligand>
</feature>
<proteinExistence type="inferred from homology"/>
<dbReference type="Proteomes" id="UP000000310">
    <property type="component" value="Chromosome"/>
</dbReference>
<evidence type="ECO:0000256" key="1">
    <source>
        <dbReference type="ARBA" id="ARBA00001946"/>
    </source>
</evidence>
<evidence type="ECO:0000313" key="9">
    <source>
        <dbReference type="Proteomes" id="UP000000310"/>
    </source>
</evidence>
<evidence type="ECO:0000256" key="6">
    <source>
        <dbReference type="ARBA" id="ARBA00022842"/>
    </source>
</evidence>
<dbReference type="OrthoDB" id="9805604at2"/>
<dbReference type="SFLD" id="SFLDG01136">
    <property type="entry name" value="C1.6:_Phosphoserine_Phosphatas"/>
    <property type="match status" value="1"/>
</dbReference>
<dbReference type="GO" id="GO:0016788">
    <property type="term" value="F:hydrolase activity, acting on ester bonds"/>
    <property type="evidence" value="ECO:0007669"/>
    <property type="project" value="InterPro"/>
</dbReference>
<dbReference type="HOGENOM" id="CLU_106694_1_0_10"/>
<dbReference type="CDD" id="cd01630">
    <property type="entry name" value="HAD_KDO-like"/>
    <property type="match status" value="1"/>
</dbReference>
<comment type="cofactor">
    <cofactor evidence="1 7">
        <name>Mg(2+)</name>
        <dbReference type="ChEBI" id="CHEBI:18420"/>
    </cofactor>
</comment>
<dbReference type="NCBIfam" id="TIGR01662">
    <property type="entry name" value="HAD-SF-IIIA"/>
    <property type="match status" value="1"/>
</dbReference>
<dbReference type="SUPFAM" id="SSF56784">
    <property type="entry name" value="HAD-like"/>
    <property type="match status" value="1"/>
</dbReference>
<organism evidence="8 9">
    <name type="scientific">Pseudopedobacter saltans (strain ATCC 51119 / DSM 12145 / JCM 21818 / CCUG 39354 / LMG 10337 / NBRC 100064 / NCIMB 13643)</name>
    <name type="common">Pedobacter saltans</name>
    <dbReference type="NCBI Taxonomy" id="762903"/>
    <lineage>
        <taxon>Bacteria</taxon>
        <taxon>Pseudomonadati</taxon>
        <taxon>Bacteroidota</taxon>
        <taxon>Sphingobacteriia</taxon>
        <taxon>Sphingobacteriales</taxon>
        <taxon>Sphingobacteriaceae</taxon>
        <taxon>Pseudopedobacter</taxon>
    </lineage>
</organism>
<comment type="similarity">
    <text evidence="2">Belongs to the KdsC family.</text>
</comment>
<dbReference type="InterPro" id="IPR010023">
    <property type="entry name" value="KdsC_fam"/>
</dbReference>
<accession>F0S9S0</accession>
<dbReference type="PIRSF" id="PIRSF006118">
    <property type="entry name" value="KDO8-P_Ptase"/>
    <property type="match status" value="1"/>
</dbReference>
<dbReference type="KEGG" id="psn:Pedsa_0854"/>
<dbReference type="NCBIfam" id="TIGR01670">
    <property type="entry name" value="KdsC-phosphatas"/>
    <property type="match status" value="1"/>
</dbReference>
<dbReference type="RefSeq" id="WP_013631926.1">
    <property type="nucleotide sequence ID" value="NC_015177.1"/>
</dbReference>
<sequence>MLQKLKHIRTFIFDVDGVLTNGTVLVTENGEQLRQFNIKDGYALQLAIKKGYKIVVISGAKSQGVQKRLLGLGISDIYLGVSDKINVFNNYQQEHQLDTSQMVYVGDDIPDLQVMRLAGLAVCPKDAVDEIKEISHYISPKNGGEGVARDIIEKVMKIQGKWNDTNPDAHDGSLSV</sequence>
<dbReference type="PANTHER" id="PTHR21485">
    <property type="entry name" value="HAD SUPERFAMILY MEMBERS CMAS AND KDSC"/>
    <property type="match status" value="1"/>
</dbReference>
<dbReference type="STRING" id="762903.Pedsa_0854"/>
<dbReference type="AlphaFoldDB" id="F0S9S0"/>
<evidence type="ECO:0000256" key="5">
    <source>
        <dbReference type="ARBA" id="ARBA00022801"/>
    </source>
</evidence>
<keyword evidence="5" id="KW-0378">Hydrolase</keyword>
<dbReference type="InterPro" id="IPR050793">
    <property type="entry name" value="CMP-NeuNAc_synthase"/>
</dbReference>
<dbReference type="eggNOG" id="COG1778">
    <property type="taxonomic scope" value="Bacteria"/>
</dbReference>
<dbReference type="SFLD" id="SFLDG01138">
    <property type="entry name" value="C1.6.2:_Deoxy-d-mannose-octulo"/>
    <property type="match status" value="1"/>
</dbReference>
<dbReference type="SFLD" id="SFLDS00003">
    <property type="entry name" value="Haloacid_Dehalogenase"/>
    <property type="match status" value="1"/>
</dbReference>
<dbReference type="EMBL" id="CP002545">
    <property type="protein sequence ID" value="ADY51426.1"/>
    <property type="molecule type" value="Genomic_DNA"/>
</dbReference>
<dbReference type="InterPro" id="IPR006549">
    <property type="entry name" value="HAD-SF_hydro_IIIA"/>
</dbReference>
<dbReference type="PANTHER" id="PTHR21485:SF3">
    <property type="entry name" value="N-ACYLNEURAMINATE CYTIDYLYLTRANSFERASE"/>
    <property type="match status" value="1"/>
</dbReference>
<keyword evidence="6 7" id="KW-0460">Magnesium</keyword>
<comment type="subunit">
    <text evidence="3">Homotetramer.</text>
</comment>
<protein>
    <submittedName>
        <fullName evidence="8">3-deoxy-D-manno-octulosonate 8-phosphate phosphatase, YrbI family</fullName>
    </submittedName>
</protein>
<evidence type="ECO:0000313" key="8">
    <source>
        <dbReference type="EMBL" id="ADY51426.1"/>
    </source>
</evidence>
<keyword evidence="9" id="KW-1185">Reference proteome</keyword>
<feature type="binding site" evidence="7">
    <location>
        <position position="107"/>
    </location>
    <ligand>
        <name>Mg(2+)</name>
        <dbReference type="ChEBI" id="CHEBI:18420"/>
    </ligand>
</feature>
<dbReference type="InterPro" id="IPR036412">
    <property type="entry name" value="HAD-like_sf"/>
</dbReference>
<feature type="binding site" evidence="7">
    <location>
        <position position="16"/>
    </location>
    <ligand>
        <name>substrate</name>
    </ligand>
</feature>
<dbReference type="GO" id="GO:0008781">
    <property type="term" value="F:N-acylneuraminate cytidylyltransferase activity"/>
    <property type="evidence" value="ECO:0007669"/>
    <property type="project" value="TreeGrafter"/>
</dbReference>
<evidence type="ECO:0000256" key="3">
    <source>
        <dbReference type="ARBA" id="ARBA00011881"/>
    </source>
</evidence>
<evidence type="ECO:0000256" key="7">
    <source>
        <dbReference type="PIRSR" id="PIRSR006118-2"/>
    </source>
</evidence>
<dbReference type="InterPro" id="IPR023214">
    <property type="entry name" value="HAD_sf"/>
</dbReference>
<name>F0S9S0_PSESL</name>
<reference evidence="8 9" key="1">
    <citation type="journal article" date="2011" name="Stand. Genomic Sci.">
        <title>Complete genome sequence of the gliding, heparinolytic Pedobacter saltans type strain (113).</title>
        <authorList>
            <person name="Liolios K."/>
            <person name="Sikorski J."/>
            <person name="Lu M."/>
            <person name="Nolan M."/>
            <person name="Lapidus A."/>
            <person name="Lucas S."/>
            <person name="Hammon N."/>
            <person name="Deshpande S."/>
            <person name="Cheng J.F."/>
            <person name="Tapia R."/>
            <person name="Han C."/>
            <person name="Goodwin L."/>
            <person name="Pitluck S."/>
            <person name="Huntemann M."/>
            <person name="Ivanova N."/>
            <person name="Pagani I."/>
            <person name="Mavromatis K."/>
            <person name="Ovchinikova G."/>
            <person name="Pati A."/>
            <person name="Chen A."/>
            <person name="Palaniappan K."/>
            <person name="Land M."/>
            <person name="Hauser L."/>
            <person name="Brambilla E.M."/>
            <person name="Kotsyurbenko O."/>
            <person name="Rohde M."/>
            <person name="Tindall B.J."/>
            <person name="Abt B."/>
            <person name="Goker M."/>
            <person name="Detter J.C."/>
            <person name="Woyke T."/>
            <person name="Bristow J."/>
            <person name="Eisen J.A."/>
            <person name="Markowitz V."/>
            <person name="Hugenholtz P."/>
            <person name="Klenk H.P."/>
            <person name="Kyrpides N.C."/>
        </authorList>
    </citation>
    <scope>NUCLEOTIDE SEQUENCE [LARGE SCALE GENOMIC DNA]</scope>
    <source>
        <strain evidence="9">ATCC 51119 / DSM 12145 / JCM 21818 / LMG 10337 / NBRC 100064 / NCIMB 13643</strain>
    </source>
</reference>
<dbReference type="Pfam" id="PF08282">
    <property type="entry name" value="Hydrolase_3"/>
    <property type="match status" value="1"/>
</dbReference>